<organism evidence="1 2">
    <name type="scientific">Acinetobacter johnsonii SH046</name>
    <dbReference type="NCBI Taxonomy" id="575586"/>
    <lineage>
        <taxon>Bacteria</taxon>
        <taxon>Pseudomonadati</taxon>
        <taxon>Pseudomonadota</taxon>
        <taxon>Gammaproteobacteria</taxon>
        <taxon>Moraxellales</taxon>
        <taxon>Moraxellaceae</taxon>
        <taxon>Acinetobacter</taxon>
    </lineage>
</organism>
<dbReference type="EMBL" id="GG704981">
    <property type="protein sequence ID" value="EEY94592.1"/>
    <property type="molecule type" value="Genomic_DNA"/>
</dbReference>
<dbReference type="RefSeq" id="WP_004878077.1">
    <property type="nucleotide sequence ID" value="NZ_GG704981.1"/>
</dbReference>
<dbReference type="GeneID" id="58193900"/>
<evidence type="ECO:0000313" key="1">
    <source>
        <dbReference type="EMBL" id="EEY94592.1"/>
    </source>
</evidence>
<name>D0SHI8_ACIJO</name>
<protein>
    <recommendedName>
        <fullName evidence="3">Preprotein translocase subunit SecB</fullName>
    </recommendedName>
</protein>
<dbReference type="HOGENOM" id="CLU_1641938_0_0_6"/>
<reference evidence="2" key="1">
    <citation type="journal article" date="2012" name="PLoS ONE">
        <title>The success of Acinetobacter species; genetic, metabolic and virulence attributes.</title>
        <authorList>
            <person name="Peleg A.Y."/>
            <person name="de Breij A."/>
            <person name="Adams M.D."/>
            <person name="Cerqueira G.M."/>
            <person name="Mocali S."/>
            <person name="Galardini M."/>
            <person name="Nibbering P.H."/>
            <person name="Earl A.M."/>
            <person name="Ward D.V."/>
            <person name="Paterson D.L."/>
            <person name="Seifert H."/>
            <person name="Dijkshoorn L."/>
        </authorList>
    </citation>
    <scope>NUCLEOTIDE SEQUENCE [LARGE SCALE GENOMIC DNA]</scope>
    <source>
        <strain evidence="2">SH046</strain>
    </source>
</reference>
<dbReference type="Gene3D" id="3.10.420.10">
    <property type="entry name" value="SecB-like"/>
    <property type="match status" value="1"/>
</dbReference>
<evidence type="ECO:0008006" key="3">
    <source>
        <dbReference type="Google" id="ProtNLM"/>
    </source>
</evidence>
<gene>
    <name evidence="1" type="ORF">HMPREF0016_03311</name>
</gene>
<dbReference type="eggNOG" id="ENOG502ZZ37">
    <property type="taxonomic scope" value="Bacteria"/>
</dbReference>
<proteinExistence type="predicted"/>
<sequence>MNTNKRDILNPIDEALANLAIKDIFLKSMKCENFKFDIELYPNSDYKVLLKHKVVRSSILESTDHKQHLLRVLLSYGVKWVSKEDPQDELAVIEAEYVAEYKLKQKISDMAIDEFCLKNVGHNVWPYWREFVATTSQRLNLPNLTLPLQKPVKKNSDKK</sequence>
<dbReference type="Proteomes" id="UP000012047">
    <property type="component" value="Unassembled WGS sequence"/>
</dbReference>
<dbReference type="InterPro" id="IPR035958">
    <property type="entry name" value="SecB-like_sf"/>
</dbReference>
<evidence type="ECO:0000313" key="2">
    <source>
        <dbReference type="Proteomes" id="UP000012047"/>
    </source>
</evidence>
<dbReference type="SUPFAM" id="SSF54611">
    <property type="entry name" value="SecB-like"/>
    <property type="match status" value="1"/>
</dbReference>
<accession>D0SHI8</accession>
<dbReference type="AlphaFoldDB" id="D0SHI8"/>